<dbReference type="RefSeq" id="WP_377914253.1">
    <property type="nucleotide sequence ID" value="NZ_JBHSKS010000005.1"/>
</dbReference>
<dbReference type="Proteomes" id="UP001596163">
    <property type="component" value="Unassembled WGS sequence"/>
</dbReference>
<organism evidence="2 3">
    <name type="scientific">Algoriphagus aquatilis</name>
    <dbReference type="NCBI Taxonomy" id="490186"/>
    <lineage>
        <taxon>Bacteria</taxon>
        <taxon>Pseudomonadati</taxon>
        <taxon>Bacteroidota</taxon>
        <taxon>Cytophagia</taxon>
        <taxon>Cytophagales</taxon>
        <taxon>Cyclobacteriaceae</taxon>
        <taxon>Algoriphagus</taxon>
    </lineage>
</organism>
<evidence type="ECO:0000313" key="2">
    <source>
        <dbReference type="EMBL" id="MFC5191834.1"/>
    </source>
</evidence>
<reference evidence="3" key="1">
    <citation type="journal article" date="2019" name="Int. J. Syst. Evol. Microbiol.">
        <title>The Global Catalogue of Microorganisms (GCM) 10K type strain sequencing project: providing services to taxonomists for standard genome sequencing and annotation.</title>
        <authorList>
            <consortium name="The Broad Institute Genomics Platform"/>
            <consortium name="The Broad Institute Genome Sequencing Center for Infectious Disease"/>
            <person name="Wu L."/>
            <person name="Ma J."/>
        </authorList>
    </citation>
    <scope>NUCLEOTIDE SEQUENCE [LARGE SCALE GENOMIC DNA]</scope>
    <source>
        <strain evidence="3">CGMCC 1.7030</strain>
    </source>
</reference>
<feature type="signal peptide" evidence="1">
    <location>
        <begin position="1"/>
        <end position="28"/>
    </location>
</feature>
<keyword evidence="3" id="KW-1185">Reference proteome</keyword>
<proteinExistence type="predicted"/>
<feature type="chain" id="PRO_5047146484" description="Secreted protein" evidence="1">
    <location>
        <begin position="29"/>
        <end position="72"/>
    </location>
</feature>
<gene>
    <name evidence="2" type="ORF">ACFPIK_08645</name>
</gene>
<accession>A0ABW0BXR0</accession>
<evidence type="ECO:0000256" key="1">
    <source>
        <dbReference type="SAM" id="SignalP"/>
    </source>
</evidence>
<protein>
    <recommendedName>
        <fullName evidence="4">Secreted protein</fullName>
    </recommendedName>
</protein>
<evidence type="ECO:0008006" key="4">
    <source>
        <dbReference type="Google" id="ProtNLM"/>
    </source>
</evidence>
<evidence type="ECO:0000313" key="3">
    <source>
        <dbReference type="Proteomes" id="UP001596163"/>
    </source>
</evidence>
<comment type="caution">
    <text evidence="2">The sequence shown here is derived from an EMBL/GenBank/DDBJ whole genome shotgun (WGS) entry which is preliminary data.</text>
</comment>
<name>A0ABW0BXR0_9BACT</name>
<keyword evidence="1" id="KW-0732">Signal</keyword>
<sequence>MRRIKQLLVGGLFCLGVAFMFNSTASNAQGAGPLPGNHICCPTGEGCVDRLGTPWPEDETRIDTTCTVLGQG</sequence>
<dbReference type="EMBL" id="JBHSKS010000005">
    <property type="protein sequence ID" value="MFC5191834.1"/>
    <property type="molecule type" value="Genomic_DNA"/>
</dbReference>